<sequence>MGQSAWVTKEQVVWLESRLSSFLTAANMKAHQIFWKDTYREWFTTYPLTPCTKAELVDAHSSAEDVSLNDRKKKEKQIYHWYVNHSRGTTSGTGSQKLLDLTGKHKGQLLPWQAYSCLYYKGEFKTKMEKEYGAYVQAFVLTIERDSPTKFLEWQKNHFNELLREATPEVKAEVEQFRKQSPVNEDEAADGEHNSECLHGIQSAMDSLPKTLDAAANQIYVKTGCAVAILVGGPQPRLGGQITSWFVHRGKTVGDELELDEALPDLEGWIGDFNNFVQDIFLPEICEARALKPILSLSACSHGLTPSVAAAAQSTAASCSLTPGVVAAAQSTAPSRSLTPGVAPVVQSAAPQPAVSGTPTNTMIQPAATGAPTNTMIQPAAAGAPTNTMIQPAATRAPTNTMIQPDATSTPTNTMIQPDETGTPGAITTTMSAMSTTAEFSVTPTTLTTVAMPSTAVTPSTTATTMVPATLSTTLPSPATMTAFAPSPTPPATKDSEVLEDSMDVDIASPNETKASLSTDVVIPVQWIKTWFEFFGEHKFEDPWMNVVTMWIKLEESLGFSDKSVRSTFLPSKQRPREVGVWIKNGRPMKRPLVSVTDTSDYAQQWFVWLASCQPDWRDKEALIQEDAHAVGDWLCLCHGGKNGFFMVLISLACWCEAIVDDADRVSFTKAMSDVAWVLSQMVTVGTPSTKCMRNAHDDQGSSTLRKRLHK</sequence>
<keyword evidence="2" id="KW-1185">Reference proteome</keyword>
<comment type="caution">
    <text evidence="1">The sequence shown here is derived from an EMBL/GenBank/DDBJ whole genome shotgun (WGS) entry which is preliminary data.</text>
</comment>
<proteinExistence type="predicted"/>
<dbReference type="EMBL" id="JABBWD010000015">
    <property type="protein sequence ID" value="KAG1778661.1"/>
    <property type="molecule type" value="Genomic_DNA"/>
</dbReference>
<evidence type="ECO:0000313" key="1">
    <source>
        <dbReference type="EMBL" id="KAG1778661.1"/>
    </source>
</evidence>
<evidence type="ECO:0000313" key="2">
    <source>
        <dbReference type="Proteomes" id="UP000714275"/>
    </source>
</evidence>
<reference evidence="1" key="1">
    <citation type="journal article" date="2020" name="New Phytol.">
        <title>Comparative genomics reveals dynamic genome evolution in host specialist ectomycorrhizal fungi.</title>
        <authorList>
            <person name="Lofgren L.A."/>
            <person name="Nguyen N.H."/>
            <person name="Vilgalys R."/>
            <person name="Ruytinx J."/>
            <person name="Liao H.L."/>
            <person name="Branco S."/>
            <person name="Kuo A."/>
            <person name="LaButti K."/>
            <person name="Lipzen A."/>
            <person name="Andreopoulos W."/>
            <person name="Pangilinan J."/>
            <person name="Riley R."/>
            <person name="Hundley H."/>
            <person name="Na H."/>
            <person name="Barry K."/>
            <person name="Grigoriev I.V."/>
            <person name="Stajich J.E."/>
            <person name="Kennedy P.G."/>
        </authorList>
    </citation>
    <scope>NUCLEOTIDE SEQUENCE</scope>
    <source>
        <strain evidence="1">DOB743</strain>
    </source>
</reference>
<gene>
    <name evidence="1" type="ORF">EV702DRAFT_1196173</name>
</gene>
<dbReference type="AlphaFoldDB" id="A0A9P6ZZF1"/>
<accession>A0A9P6ZZF1</accession>
<dbReference type="OrthoDB" id="2803783at2759"/>
<organism evidence="1 2">
    <name type="scientific">Suillus placidus</name>
    <dbReference type="NCBI Taxonomy" id="48579"/>
    <lineage>
        <taxon>Eukaryota</taxon>
        <taxon>Fungi</taxon>
        <taxon>Dikarya</taxon>
        <taxon>Basidiomycota</taxon>
        <taxon>Agaricomycotina</taxon>
        <taxon>Agaricomycetes</taxon>
        <taxon>Agaricomycetidae</taxon>
        <taxon>Boletales</taxon>
        <taxon>Suillineae</taxon>
        <taxon>Suillaceae</taxon>
        <taxon>Suillus</taxon>
    </lineage>
</organism>
<dbReference type="Proteomes" id="UP000714275">
    <property type="component" value="Unassembled WGS sequence"/>
</dbReference>
<name>A0A9P6ZZF1_9AGAM</name>
<protein>
    <submittedName>
        <fullName evidence="1">Uncharacterized protein</fullName>
    </submittedName>
</protein>